<organism evidence="1 2">
    <name type="scientific">Gigaspora margarita</name>
    <dbReference type="NCBI Taxonomy" id="4874"/>
    <lineage>
        <taxon>Eukaryota</taxon>
        <taxon>Fungi</taxon>
        <taxon>Fungi incertae sedis</taxon>
        <taxon>Mucoromycota</taxon>
        <taxon>Glomeromycotina</taxon>
        <taxon>Glomeromycetes</taxon>
        <taxon>Diversisporales</taxon>
        <taxon>Gigasporaceae</taxon>
        <taxon>Gigaspora</taxon>
    </lineage>
</organism>
<sequence length="76" mass="9014">KLELRDYEEIDQVSEVQNEGKSGLALKSEKESIQEEWNQNNYKEKNKTKEYKLSKHWPSAEINKRKDSGIVLTFKK</sequence>
<gene>
    <name evidence="1" type="ORF">GMARGA_LOCUS30723</name>
</gene>
<dbReference type="Proteomes" id="UP000789901">
    <property type="component" value="Unassembled WGS sequence"/>
</dbReference>
<name>A0ABN7WGF6_GIGMA</name>
<keyword evidence="2" id="KW-1185">Reference proteome</keyword>
<evidence type="ECO:0000313" key="1">
    <source>
        <dbReference type="EMBL" id="CAG8831609.1"/>
    </source>
</evidence>
<comment type="caution">
    <text evidence="1">The sequence shown here is derived from an EMBL/GenBank/DDBJ whole genome shotgun (WGS) entry which is preliminary data.</text>
</comment>
<dbReference type="EMBL" id="CAJVQB010044026">
    <property type="protein sequence ID" value="CAG8831609.1"/>
    <property type="molecule type" value="Genomic_DNA"/>
</dbReference>
<accession>A0ABN7WGF6</accession>
<feature type="non-terminal residue" evidence="1">
    <location>
        <position position="1"/>
    </location>
</feature>
<protein>
    <submittedName>
        <fullName evidence="1">40276_t:CDS:1</fullName>
    </submittedName>
</protein>
<reference evidence="1 2" key="1">
    <citation type="submission" date="2021-06" db="EMBL/GenBank/DDBJ databases">
        <authorList>
            <person name="Kallberg Y."/>
            <person name="Tangrot J."/>
            <person name="Rosling A."/>
        </authorList>
    </citation>
    <scope>NUCLEOTIDE SEQUENCE [LARGE SCALE GENOMIC DNA]</scope>
    <source>
        <strain evidence="1 2">120-4 pot B 10/14</strain>
    </source>
</reference>
<proteinExistence type="predicted"/>
<evidence type="ECO:0000313" key="2">
    <source>
        <dbReference type="Proteomes" id="UP000789901"/>
    </source>
</evidence>
<feature type="non-terminal residue" evidence="1">
    <location>
        <position position="76"/>
    </location>
</feature>